<dbReference type="SUPFAM" id="SSF50249">
    <property type="entry name" value="Nucleic acid-binding proteins"/>
    <property type="match status" value="1"/>
</dbReference>
<dbReference type="GO" id="GO:0006302">
    <property type="term" value="P:double-strand break repair"/>
    <property type="evidence" value="ECO:0007669"/>
    <property type="project" value="TreeGrafter"/>
</dbReference>
<comment type="caution">
    <text evidence="9">The sequence shown here is derived from an EMBL/GenBank/DDBJ whole genome shotgun (WGS) entry which is preliminary data.</text>
</comment>
<dbReference type="RefSeq" id="WP_179632843.1">
    <property type="nucleotide sequence ID" value="NZ_JACCFH010000001.1"/>
</dbReference>
<dbReference type="InterPro" id="IPR012340">
    <property type="entry name" value="NA-bd_OB-fold"/>
</dbReference>
<organism evidence="9 10">
    <name type="scientific">Sphaerotilus montanus</name>
    <dbReference type="NCBI Taxonomy" id="522889"/>
    <lineage>
        <taxon>Bacteria</taxon>
        <taxon>Pseudomonadati</taxon>
        <taxon>Pseudomonadota</taxon>
        <taxon>Betaproteobacteria</taxon>
        <taxon>Burkholderiales</taxon>
        <taxon>Sphaerotilaceae</taxon>
        <taxon>Sphaerotilus</taxon>
    </lineage>
</organism>
<keyword evidence="5 7" id="KW-0234">DNA repair</keyword>
<evidence type="ECO:0000259" key="8">
    <source>
        <dbReference type="Pfam" id="PF11967"/>
    </source>
</evidence>
<evidence type="ECO:0000256" key="5">
    <source>
        <dbReference type="ARBA" id="ARBA00023204"/>
    </source>
</evidence>
<evidence type="ECO:0000256" key="6">
    <source>
        <dbReference type="ARBA" id="ARBA00033409"/>
    </source>
</evidence>
<evidence type="ECO:0000256" key="3">
    <source>
        <dbReference type="ARBA" id="ARBA00022763"/>
    </source>
</evidence>
<feature type="domain" description="DNA replication/recombination mediator RecO N-terminal" evidence="8">
    <location>
        <begin position="12"/>
        <end position="69"/>
    </location>
</feature>
<dbReference type="SUPFAM" id="SSF57863">
    <property type="entry name" value="ArfGap/RecO-like zinc finger"/>
    <property type="match status" value="1"/>
</dbReference>
<keyword evidence="3 7" id="KW-0227">DNA damage</keyword>
<dbReference type="GO" id="GO:0006310">
    <property type="term" value="P:DNA recombination"/>
    <property type="evidence" value="ECO:0007669"/>
    <property type="project" value="UniProtKB-UniRule"/>
</dbReference>
<proteinExistence type="inferred from homology"/>
<keyword evidence="10" id="KW-1185">Reference proteome</keyword>
<keyword evidence="4 7" id="KW-0233">DNA recombination</keyword>
<dbReference type="Proteomes" id="UP000518288">
    <property type="component" value="Unassembled WGS sequence"/>
</dbReference>
<dbReference type="InterPro" id="IPR042242">
    <property type="entry name" value="RecO_C"/>
</dbReference>
<dbReference type="Gene3D" id="1.20.1440.120">
    <property type="entry name" value="Recombination protein O, C-terminal domain"/>
    <property type="match status" value="1"/>
</dbReference>
<dbReference type="Pfam" id="PF02565">
    <property type="entry name" value="RecO_C"/>
    <property type="match status" value="1"/>
</dbReference>
<dbReference type="InterPro" id="IPR003717">
    <property type="entry name" value="RecO"/>
</dbReference>
<dbReference type="InterPro" id="IPR037278">
    <property type="entry name" value="ARFGAP/RecO"/>
</dbReference>
<comment type="function">
    <text evidence="7">Involved in DNA repair and RecF pathway recombination.</text>
</comment>
<name>A0A7Y9QWI4_9BURK</name>
<accession>A0A7Y9QWI4</accession>
<dbReference type="PANTHER" id="PTHR33991">
    <property type="entry name" value="DNA REPAIR PROTEIN RECO"/>
    <property type="match status" value="1"/>
</dbReference>
<evidence type="ECO:0000256" key="7">
    <source>
        <dbReference type="HAMAP-Rule" id="MF_00201"/>
    </source>
</evidence>
<protein>
    <recommendedName>
        <fullName evidence="2 7">DNA repair protein RecO</fullName>
    </recommendedName>
    <alternativeName>
        <fullName evidence="6 7">Recombination protein O</fullName>
    </alternativeName>
</protein>
<dbReference type="EMBL" id="JACCFH010000001">
    <property type="protein sequence ID" value="NYG31894.1"/>
    <property type="molecule type" value="Genomic_DNA"/>
</dbReference>
<dbReference type="Pfam" id="PF11967">
    <property type="entry name" value="RecO_N"/>
    <property type="match status" value="1"/>
</dbReference>
<comment type="similarity">
    <text evidence="1 7">Belongs to the RecO family.</text>
</comment>
<dbReference type="AlphaFoldDB" id="A0A7Y9QWI4"/>
<gene>
    <name evidence="7" type="primary">recO</name>
    <name evidence="9" type="ORF">BDD16_000880</name>
</gene>
<evidence type="ECO:0000256" key="2">
    <source>
        <dbReference type="ARBA" id="ARBA00021310"/>
    </source>
</evidence>
<dbReference type="InterPro" id="IPR022572">
    <property type="entry name" value="DNA_rep/recomb_RecO_N"/>
</dbReference>
<dbReference type="HAMAP" id="MF_00201">
    <property type="entry name" value="RecO"/>
    <property type="match status" value="1"/>
</dbReference>
<dbReference type="GO" id="GO:0043590">
    <property type="term" value="C:bacterial nucleoid"/>
    <property type="evidence" value="ECO:0007669"/>
    <property type="project" value="TreeGrafter"/>
</dbReference>
<evidence type="ECO:0000313" key="9">
    <source>
        <dbReference type="EMBL" id="NYG31894.1"/>
    </source>
</evidence>
<dbReference type="Gene3D" id="2.40.50.140">
    <property type="entry name" value="Nucleic acid-binding proteins"/>
    <property type="match status" value="1"/>
</dbReference>
<evidence type="ECO:0000313" key="10">
    <source>
        <dbReference type="Proteomes" id="UP000518288"/>
    </source>
</evidence>
<dbReference type="PANTHER" id="PTHR33991:SF1">
    <property type="entry name" value="DNA REPAIR PROTEIN RECO"/>
    <property type="match status" value="1"/>
</dbReference>
<reference evidence="9 10" key="1">
    <citation type="submission" date="2020-07" db="EMBL/GenBank/DDBJ databases">
        <title>Genomic Encyclopedia of Archaeal and Bacterial Type Strains, Phase II (KMG-II): from individual species to whole genera.</title>
        <authorList>
            <person name="Goeker M."/>
        </authorList>
    </citation>
    <scope>NUCLEOTIDE SEQUENCE [LARGE SCALE GENOMIC DNA]</scope>
    <source>
        <strain evidence="9 10">DSM 21226</strain>
    </source>
</reference>
<evidence type="ECO:0000256" key="1">
    <source>
        <dbReference type="ARBA" id="ARBA00007452"/>
    </source>
</evidence>
<sequence length="271" mass="29410">MATRRAAPAAIAAYVLHHHDWSESSLILDLWTREHGRIAAVAKGAKRPHSQMRCVLLPFQRLTIVLGGKTARRDTEPGPDHGGHEAPPDLHLLRSAEWAGGGAMPSGAALLAGFHLNELLLRGLARHDAHPRLFEVYAATLPRLAPHDEAQTAAALRAFELWLLRESGVLPELDRVTLTQVPVRTDARHGLHPDTGVHPLPDGAAGLGGATLLALQSAMNAFDLGALQQTCQGALPELRTQLRHLLHYHLGTSMLRTRALMVEVQKLTESP</sequence>
<evidence type="ECO:0000256" key="4">
    <source>
        <dbReference type="ARBA" id="ARBA00023172"/>
    </source>
</evidence>